<dbReference type="Proteomes" id="UP000027058">
    <property type="component" value="Unassembled WGS sequence"/>
</dbReference>
<name>A0AB73C5T4_9FUSO</name>
<dbReference type="EMBL" id="JAAH01000002">
    <property type="protein sequence ID" value="KDE73629.1"/>
    <property type="molecule type" value="Genomic_DNA"/>
</dbReference>
<evidence type="ECO:0008006" key="3">
    <source>
        <dbReference type="Google" id="ProtNLM"/>
    </source>
</evidence>
<comment type="caution">
    <text evidence="1">The sequence shown here is derived from an EMBL/GenBank/DDBJ whole genome shotgun (WGS) entry which is preliminary data.</text>
</comment>
<evidence type="ECO:0000313" key="1">
    <source>
        <dbReference type="EMBL" id="KDE73629.1"/>
    </source>
</evidence>
<dbReference type="AlphaFoldDB" id="A0AB73C5T4"/>
<organism evidence="1 2">
    <name type="scientific">Fusobacterium necrophorum DJ-2</name>
    <dbReference type="NCBI Taxonomy" id="1441737"/>
    <lineage>
        <taxon>Bacteria</taxon>
        <taxon>Fusobacteriati</taxon>
        <taxon>Fusobacteriota</taxon>
        <taxon>Fusobacteriia</taxon>
        <taxon>Fusobacteriales</taxon>
        <taxon>Fusobacteriaceae</taxon>
        <taxon>Fusobacterium</taxon>
    </lineage>
</organism>
<dbReference type="RefSeq" id="WP_035906127.1">
    <property type="nucleotide sequence ID" value="NZ_JAAH01000002.1"/>
</dbReference>
<evidence type="ECO:0000313" key="2">
    <source>
        <dbReference type="Proteomes" id="UP000027058"/>
    </source>
</evidence>
<protein>
    <recommendedName>
        <fullName evidence="3">CGGC domain-containing protein</fullName>
    </recommendedName>
</protein>
<accession>A0AB73C5T4</accession>
<proteinExistence type="predicted"/>
<gene>
    <name evidence="1" type="ORF">FUSO8_00490</name>
</gene>
<sequence>MEILFCGGCNSLYNRMTVYHKMKNRQLEGIDFLILNGCHRGCRKVTMKSKTINVQEFFTTRSSEEWREEKIIEWILSRAYILDPF</sequence>
<reference evidence="1 2" key="1">
    <citation type="submission" date="2014-01" db="EMBL/GenBank/DDBJ databases">
        <title>Comparative genomics of Fusobacterium necrophorum wild isolates.</title>
        <authorList>
            <person name="Kittichotirat W."/>
            <person name="Bumgarner R.E."/>
            <person name="Lawrence P."/>
        </authorList>
    </citation>
    <scope>NUCLEOTIDE SEQUENCE [LARGE SCALE GENOMIC DNA]</scope>
    <source>
        <strain evidence="1 2">DJ-2</strain>
    </source>
</reference>